<gene>
    <name evidence="2" type="ORF">BQ8482_160086</name>
</gene>
<accession>A0A2P9AHL1</accession>
<dbReference type="Proteomes" id="UP000245698">
    <property type="component" value="Unassembled WGS sequence"/>
</dbReference>
<dbReference type="AlphaFoldDB" id="A0A2P9AHL1"/>
<proteinExistence type="predicted"/>
<name>A0A2P9AHL1_9HYPH</name>
<protein>
    <submittedName>
        <fullName evidence="2">Uncharacterized protein</fullName>
    </submittedName>
</protein>
<evidence type="ECO:0000256" key="1">
    <source>
        <dbReference type="SAM" id="MobiDB-lite"/>
    </source>
</evidence>
<evidence type="ECO:0000313" key="3">
    <source>
        <dbReference type="Proteomes" id="UP000245698"/>
    </source>
</evidence>
<keyword evidence="3" id="KW-1185">Reference proteome</keyword>
<reference evidence="3" key="1">
    <citation type="submission" date="2016-12" db="EMBL/GenBank/DDBJ databases">
        <authorList>
            <person name="Brunel B."/>
        </authorList>
    </citation>
    <scope>NUCLEOTIDE SEQUENCE [LARGE SCALE GENOMIC DNA]</scope>
</reference>
<evidence type="ECO:0000313" key="2">
    <source>
        <dbReference type="EMBL" id="SJM30611.1"/>
    </source>
</evidence>
<feature type="region of interest" description="Disordered" evidence="1">
    <location>
        <begin position="58"/>
        <end position="78"/>
    </location>
</feature>
<organism evidence="2 3">
    <name type="scientific">Mesorhizobium delmotii</name>
    <dbReference type="NCBI Taxonomy" id="1631247"/>
    <lineage>
        <taxon>Bacteria</taxon>
        <taxon>Pseudomonadati</taxon>
        <taxon>Pseudomonadota</taxon>
        <taxon>Alphaproteobacteria</taxon>
        <taxon>Hyphomicrobiales</taxon>
        <taxon>Phyllobacteriaceae</taxon>
        <taxon>Mesorhizobium</taxon>
    </lineage>
</organism>
<sequence length="78" mass="8406">METCLSLRLLKRLYRAYCKHIVHSANSRVEAVFSGASNPRRLGAAGAPAAVIKRVARDAPATDSMSPIVRPQPGHGPR</sequence>
<dbReference type="EMBL" id="FUIG01000022">
    <property type="protein sequence ID" value="SJM30611.1"/>
    <property type="molecule type" value="Genomic_DNA"/>
</dbReference>